<evidence type="ECO:0000256" key="1">
    <source>
        <dbReference type="SAM" id="MobiDB-lite"/>
    </source>
</evidence>
<dbReference type="Proteomes" id="UP000002640">
    <property type="component" value="Unassembled WGS sequence"/>
</dbReference>
<name>G4YTJ1_PHYSP</name>
<dbReference type="EMBL" id="JH159152">
    <property type="protein sequence ID" value="EGZ23590.1"/>
    <property type="molecule type" value="Genomic_DNA"/>
</dbReference>
<reference evidence="3 4" key="1">
    <citation type="journal article" date="2006" name="Science">
        <title>Phytophthora genome sequences uncover evolutionary origins and mechanisms of pathogenesis.</title>
        <authorList>
            <person name="Tyler B.M."/>
            <person name="Tripathy S."/>
            <person name="Zhang X."/>
            <person name="Dehal P."/>
            <person name="Jiang R.H."/>
            <person name="Aerts A."/>
            <person name="Arredondo F.D."/>
            <person name="Baxter L."/>
            <person name="Bensasson D."/>
            <person name="Beynon J.L."/>
            <person name="Chapman J."/>
            <person name="Damasceno C.M."/>
            <person name="Dorrance A.E."/>
            <person name="Dou D."/>
            <person name="Dickerman A.W."/>
            <person name="Dubchak I.L."/>
            <person name="Garbelotto M."/>
            <person name="Gijzen M."/>
            <person name="Gordon S.G."/>
            <person name="Govers F."/>
            <person name="Grunwald N.J."/>
            <person name="Huang W."/>
            <person name="Ivors K.L."/>
            <person name="Jones R.W."/>
            <person name="Kamoun S."/>
            <person name="Krampis K."/>
            <person name="Lamour K.H."/>
            <person name="Lee M.K."/>
            <person name="McDonald W.H."/>
            <person name="Medina M."/>
            <person name="Meijer H.J."/>
            <person name="Nordberg E.K."/>
            <person name="Maclean D.J."/>
            <person name="Ospina-Giraldo M.D."/>
            <person name="Morris P.F."/>
            <person name="Phuntumart V."/>
            <person name="Putnam N.H."/>
            <person name="Rash S."/>
            <person name="Rose J.K."/>
            <person name="Sakihama Y."/>
            <person name="Salamov A.A."/>
            <person name="Savidor A."/>
            <person name="Scheuring C.F."/>
            <person name="Smith B.M."/>
            <person name="Sobral B.W."/>
            <person name="Terry A."/>
            <person name="Torto-Alalibo T.A."/>
            <person name="Win J."/>
            <person name="Xu Z."/>
            <person name="Zhang H."/>
            <person name="Grigoriev I.V."/>
            <person name="Rokhsar D.S."/>
            <person name="Boore J.L."/>
        </authorList>
    </citation>
    <scope>NUCLEOTIDE SEQUENCE [LARGE SCALE GENOMIC DNA]</scope>
    <source>
        <strain evidence="3 4">P6497</strain>
    </source>
</reference>
<dbReference type="InterPro" id="IPR016024">
    <property type="entry name" value="ARM-type_fold"/>
</dbReference>
<keyword evidence="2" id="KW-0732">Signal</keyword>
<dbReference type="OMA" id="QIMAMAV"/>
<proteinExistence type="predicted"/>
<evidence type="ECO:0000313" key="3">
    <source>
        <dbReference type="EMBL" id="EGZ23590.1"/>
    </source>
</evidence>
<feature type="compositionally biased region" description="Acidic residues" evidence="1">
    <location>
        <begin position="141"/>
        <end position="150"/>
    </location>
</feature>
<keyword evidence="4" id="KW-1185">Reference proteome</keyword>
<dbReference type="STRING" id="1094619.G4YTJ1"/>
<dbReference type="GO" id="GO:0000774">
    <property type="term" value="F:adenyl-nucleotide exchange factor activity"/>
    <property type="evidence" value="ECO:0007669"/>
    <property type="project" value="TreeGrafter"/>
</dbReference>
<sequence>MPPRSSRLRRFLLLTAAAVAVTLCVTAVSAKQHQKVSVDISAPEPDANGVTVPEFVATNEWQELLPGQGVPRGLHVRLNLETGKREAKLVDPNEEATEESMRSVVVDPNAKETTVTVSTDISGDIVPTEEDDDTLTVTDEVVSEDADDVTTDSSELTNTEEDEAPPAEPNWNHEKIYDVLQALPEPPKVEGMDIHEAHEKLSPAEFRKQIVTLWKKRQAELKEALESLQDDAKYLGKLLEQFKDAEQRGDTEGQLSVLEVLEWEVQDLDKTHVFNFIGGFGIIAEYLNSTNLPVRSHAAWVVGSAAKNYKDGQEWAIDAGVMPKLIDSLTLEIPSTEETAKDVLEVKKKAIYALSSIVRSNERGQRLFKLHNGPELLAGLFNDAHPTKLQLKVLLFVYDLLAEAAESKLRAGEQPEPNALMELEEVFQSAEWCERFSATFAPLLVHREVIELVDAMRHQLPTCQQVHQTSGVKTVVESLAKNFADDEELDNEEKKELALFFQDFLGRV</sequence>
<feature type="region of interest" description="Disordered" evidence="1">
    <location>
        <begin position="123"/>
        <end position="172"/>
    </location>
</feature>
<dbReference type="AlphaFoldDB" id="G4YTJ1"/>
<feature type="signal peptide" evidence="2">
    <location>
        <begin position="1"/>
        <end position="30"/>
    </location>
</feature>
<dbReference type="PANTHER" id="PTHR19316:SF18">
    <property type="entry name" value="HSP70-BINDING PROTEIN 1"/>
    <property type="match status" value="1"/>
</dbReference>
<protein>
    <recommendedName>
        <fullName evidence="5">Nucleotide exchange factor Fes1 domain-containing protein</fullName>
    </recommendedName>
</protein>
<evidence type="ECO:0000256" key="2">
    <source>
        <dbReference type="SAM" id="SignalP"/>
    </source>
</evidence>
<organism evidence="3 4">
    <name type="scientific">Phytophthora sojae (strain P6497)</name>
    <name type="common">Soybean stem and root rot agent</name>
    <name type="synonym">Phytophthora megasperma f. sp. glycines</name>
    <dbReference type="NCBI Taxonomy" id="1094619"/>
    <lineage>
        <taxon>Eukaryota</taxon>
        <taxon>Sar</taxon>
        <taxon>Stramenopiles</taxon>
        <taxon>Oomycota</taxon>
        <taxon>Peronosporomycetes</taxon>
        <taxon>Peronosporales</taxon>
        <taxon>Peronosporaceae</taxon>
        <taxon>Phytophthora</taxon>
    </lineage>
</organism>
<dbReference type="InterPro" id="IPR050693">
    <property type="entry name" value="Hsp70_NEF-Inhibitors"/>
</dbReference>
<dbReference type="GO" id="GO:0005783">
    <property type="term" value="C:endoplasmic reticulum"/>
    <property type="evidence" value="ECO:0007669"/>
    <property type="project" value="TreeGrafter"/>
</dbReference>
<dbReference type="InParanoid" id="G4YTJ1"/>
<dbReference type="RefSeq" id="XP_009518878.1">
    <property type="nucleotide sequence ID" value="XM_009520583.1"/>
</dbReference>
<dbReference type="SUPFAM" id="SSF48371">
    <property type="entry name" value="ARM repeat"/>
    <property type="match status" value="1"/>
</dbReference>
<evidence type="ECO:0000313" key="4">
    <source>
        <dbReference type="Proteomes" id="UP000002640"/>
    </source>
</evidence>
<dbReference type="SMR" id="G4YTJ1"/>
<dbReference type="KEGG" id="psoj:PHYSODRAFT_324781"/>
<feature type="chain" id="PRO_5003471530" description="Nucleotide exchange factor Fes1 domain-containing protein" evidence="2">
    <location>
        <begin position="31"/>
        <end position="508"/>
    </location>
</feature>
<dbReference type="PANTHER" id="PTHR19316">
    <property type="entry name" value="PROTEIN FOLDING REGULATOR"/>
    <property type="match status" value="1"/>
</dbReference>
<dbReference type="Gene3D" id="1.25.10.10">
    <property type="entry name" value="Leucine-rich Repeat Variant"/>
    <property type="match status" value="1"/>
</dbReference>
<dbReference type="GeneID" id="20645181"/>
<accession>G4YTJ1</accession>
<gene>
    <name evidence="3" type="ORF">PHYSODRAFT_324781</name>
</gene>
<dbReference type="InterPro" id="IPR011989">
    <property type="entry name" value="ARM-like"/>
</dbReference>
<evidence type="ECO:0008006" key="5">
    <source>
        <dbReference type="Google" id="ProtNLM"/>
    </source>
</evidence>